<dbReference type="EMBL" id="BRYA01000613">
    <property type="protein sequence ID" value="GMI25599.1"/>
    <property type="molecule type" value="Genomic_DNA"/>
</dbReference>
<proteinExistence type="predicted"/>
<name>A0A9W7FZR7_9STRA</name>
<organism evidence="2 3">
    <name type="scientific">Triparma columacea</name>
    <dbReference type="NCBI Taxonomy" id="722753"/>
    <lineage>
        <taxon>Eukaryota</taxon>
        <taxon>Sar</taxon>
        <taxon>Stramenopiles</taxon>
        <taxon>Ochrophyta</taxon>
        <taxon>Bolidophyceae</taxon>
        <taxon>Parmales</taxon>
        <taxon>Triparmaceae</taxon>
        <taxon>Triparma</taxon>
    </lineage>
</organism>
<evidence type="ECO:0000313" key="2">
    <source>
        <dbReference type="EMBL" id="GMI25599.1"/>
    </source>
</evidence>
<feature type="compositionally biased region" description="Acidic residues" evidence="1">
    <location>
        <begin position="83"/>
        <end position="93"/>
    </location>
</feature>
<dbReference type="SUPFAM" id="SSF48452">
    <property type="entry name" value="TPR-like"/>
    <property type="match status" value="1"/>
</dbReference>
<feature type="region of interest" description="Disordered" evidence="1">
    <location>
        <begin position="707"/>
        <end position="797"/>
    </location>
</feature>
<dbReference type="Gene3D" id="1.25.40.10">
    <property type="entry name" value="Tetratricopeptide repeat domain"/>
    <property type="match status" value="1"/>
</dbReference>
<feature type="compositionally biased region" description="Low complexity" evidence="1">
    <location>
        <begin position="610"/>
        <end position="620"/>
    </location>
</feature>
<dbReference type="AlphaFoldDB" id="A0A9W7FZR7"/>
<evidence type="ECO:0000313" key="3">
    <source>
        <dbReference type="Proteomes" id="UP001165065"/>
    </source>
</evidence>
<reference evidence="3" key="1">
    <citation type="journal article" date="2023" name="Commun. Biol.">
        <title>Genome analysis of Parmales, the sister group of diatoms, reveals the evolutionary specialization of diatoms from phago-mixotrophs to photoautotrophs.</title>
        <authorList>
            <person name="Ban H."/>
            <person name="Sato S."/>
            <person name="Yoshikawa S."/>
            <person name="Yamada K."/>
            <person name="Nakamura Y."/>
            <person name="Ichinomiya M."/>
            <person name="Sato N."/>
            <person name="Blanc-Mathieu R."/>
            <person name="Endo H."/>
            <person name="Kuwata A."/>
            <person name="Ogata H."/>
        </authorList>
    </citation>
    <scope>NUCLEOTIDE SEQUENCE [LARGE SCALE GENOMIC DNA]</scope>
</reference>
<keyword evidence="3" id="KW-1185">Reference proteome</keyword>
<dbReference type="OrthoDB" id="200341at2759"/>
<accession>A0A9W7FZR7</accession>
<feature type="compositionally biased region" description="Polar residues" evidence="1">
    <location>
        <begin position="1"/>
        <end position="17"/>
    </location>
</feature>
<feature type="compositionally biased region" description="Acidic residues" evidence="1">
    <location>
        <begin position="625"/>
        <end position="635"/>
    </location>
</feature>
<evidence type="ECO:0000256" key="1">
    <source>
        <dbReference type="SAM" id="MobiDB-lite"/>
    </source>
</evidence>
<feature type="region of interest" description="Disordered" evidence="1">
    <location>
        <begin position="1"/>
        <end position="94"/>
    </location>
</feature>
<feature type="region of interest" description="Disordered" evidence="1">
    <location>
        <begin position="590"/>
        <end position="635"/>
    </location>
</feature>
<feature type="compositionally biased region" description="Acidic residues" evidence="1">
    <location>
        <begin position="593"/>
        <end position="609"/>
    </location>
</feature>
<feature type="compositionally biased region" description="Gly residues" evidence="1">
    <location>
        <begin position="717"/>
        <end position="726"/>
    </location>
</feature>
<comment type="caution">
    <text evidence="2">The sequence shown here is derived from an EMBL/GenBank/DDBJ whole genome shotgun (WGS) entry which is preliminary data.</text>
</comment>
<dbReference type="Proteomes" id="UP001165065">
    <property type="component" value="Unassembled WGS sequence"/>
</dbReference>
<dbReference type="InterPro" id="IPR011990">
    <property type="entry name" value="TPR-like_helical_dom_sf"/>
</dbReference>
<sequence length="980" mass="109251">MRSPTSSPRTLASSITSHGHELSPRMAGRHPKPAANPKSQGRQDPHVVSPRHHHRSSNAKVHIRKSKGKHKHKKRHEDKGQAEEEGEREEEEMAPVTLDELTKQLDDLHSWADNTMRVALERFKTKDYGYSINSLTRIIQKLKLIVGLRNNHMALLEKSPFTIKTNNEAVVPPEDSPFPFVDDTAKLSYCFYKRAQCNYHLQRFQFASADVTVALGVYPSSPLLPQLFLLKGLALSSLHQFVDASKMFLQGIKHSPYDKALKTHFHNSVKAMNQQYHVFSAPTNGSGGTAVGNPTALFDLGGSAFGEALEETVGERSKIKNPEKGYKDRHANSLINRTSGFVRIHDLLEKEIHFWATYGIYLAKNEIKTDAYSVISEFKEVLKEIFLHFAEGKDPIEDVGAIRVDETSKRKSVHQKLLKKKNTKVSLGASSKNLGEGGEKKKERKHTLKGVAKHIISDLAKLGYVKNRNGETVNGLKVSENCENEEQKDANIASMVKESNEHVAFSPIFVRRSLTGSQFIAACLESGVITTEYGIDHALDALKHVGRKIKAHENKLNSHHHHSHHQAVQVEGIGGEEGGGYSSVKAMLRNVDTESEEEEEESDNSESESDSYSSFNSESQSDSEREYDAEDLEEEVGVEDKLGEGFKFIGLTALSQAYVLASEYTLLFPHFVECIMRVSLARYGPVVPKEILESWKKDQEEWKNISKTEGEDDGADDGLGGIAGRGLKGRRRTRARIAGMDGPGGGPQPPGGRNRGGGLADRKWSNVSAAGSSNSNQRRPSHMSNNSKGMANPNPALRFGSQQALGFLKQGNEVSKSIALMAVRLRFGLETHFLSFASNLRAKTDKKNKKDKEEELLNKNMIQKHASKLHKIFTHFAKEKQTGELMELSEFVFLIITLELADQKLLDTDATMAIIAACHYSGTRGSDFITFADFCSAIVHIADYKTYDGVCEQERRIENFFKNQLYPSVGKFTCLHTELW</sequence>
<protein>
    <submittedName>
        <fullName evidence="2">Uncharacterized protein</fullName>
    </submittedName>
</protein>
<feature type="compositionally biased region" description="Low complexity" evidence="1">
    <location>
        <begin position="765"/>
        <end position="776"/>
    </location>
</feature>
<feature type="compositionally biased region" description="Basic residues" evidence="1">
    <location>
        <begin position="49"/>
        <end position="76"/>
    </location>
</feature>
<gene>
    <name evidence="2" type="ORF">TrCOL_g9437</name>
</gene>